<evidence type="ECO:0000313" key="1">
    <source>
        <dbReference type="EMBL" id="GAI74915.1"/>
    </source>
</evidence>
<accession>X1SHL3</accession>
<name>X1SHL3_9ZZZZ</name>
<comment type="caution">
    <text evidence="1">The sequence shown here is derived from an EMBL/GenBank/DDBJ whole genome shotgun (WGS) entry which is preliminary data.</text>
</comment>
<organism evidence="1">
    <name type="scientific">marine sediment metagenome</name>
    <dbReference type="NCBI Taxonomy" id="412755"/>
    <lineage>
        <taxon>unclassified sequences</taxon>
        <taxon>metagenomes</taxon>
        <taxon>ecological metagenomes</taxon>
    </lineage>
</organism>
<gene>
    <name evidence="1" type="ORF">S12H4_25509</name>
</gene>
<dbReference type="EMBL" id="BARW01014359">
    <property type="protein sequence ID" value="GAI74915.1"/>
    <property type="molecule type" value="Genomic_DNA"/>
</dbReference>
<feature type="non-terminal residue" evidence="1">
    <location>
        <position position="36"/>
    </location>
</feature>
<dbReference type="AlphaFoldDB" id="X1SHL3"/>
<sequence>EIVVVTFEDGNKERPRVWGHAKKIAQEPKIVEVDYS</sequence>
<feature type="non-terminal residue" evidence="1">
    <location>
        <position position="1"/>
    </location>
</feature>
<protein>
    <submittedName>
        <fullName evidence="1">Uncharacterized protein</fullName>
    </submittedName>
</protein>
<reference evidence="1" key="1">
    <citation type="journal article" date="2014" name="Front. Microbiol.">
        <title>High frequency of phylogenetically diverse reductive dehalogenase-homologous genes in deep subseafloor sedimentary metagenomes.</title>
        <authorList>
            <person name="Kawai M."/>
            <person name="Futagami T."/>
            <person name="Toyoda A."/>
            <person name="Takaki Y."/>
            <person name="Nishi S."/>
            <person name="Hori S."/>
            <person name="Arai W."/>
            <person name="Tsubouchi T."/>
            <person name="Morono Y."/>
            <person name="Uchiyama I."/>
            <person name="Ito T."/>
            <person name="Fujiyama A."/>
            <person name="Inagaki F."/>
            <person name="Takami H."/>
        </authorList>
    </citation>
    <scope>NUCLEOTIDE SEQUENCE</scope>
    <source>
        <strain evidence="1">Expedition CK06-06</strain>
    </source>
</reference>
<proteinExistence type="predicted"/>